<keyword evidence="6 12" id="KW-0812">Transmembrane</keyword>
<reference evidence="13 14" key="1">
    <citation type="submission" date="2016-10" db="EMBL/GenBank/DDBJ databases">
        <authorList>
            <person name="de Groot N.N."/>
        </authorList>
    </citation>
    <scope>NUCLEOTIDE SEQUENCE [LARGE SCALE GENOMIC DNA]</scope>
    <source>
        <strain evidence="13 14">DSM 9990</strain>
    </source>
</reference>
<evidence type="ECO:0000256" key="12">
    <source>
        <dbReference type="SAM" id="Phobius"/>
    </source>
</evidence>
<keyword evidence="7" id="KW-0479">Metal-binding</keyword>
<keyword evidence="8" id="KW-0249">Electron transport</keyword>
<dbReference type="PANTHER" id="PTHR43141">
    <property type="entry name" value="CYTOCHROME BD2 SUBUNIT II"/>
    <property type="match status" value="1"/>
</dbReference>
<evidence type="ECO:0000256" key="2">
    <source>
        <dbReference type="ARBA" id="ARBA00007543"/>
    </source>
</evidence>
<dbReference type="Pfam" id="PF02322">
    <property type="entry name" value="Cyt_bd_oxida_II"/>
    <property type="match status" value="1"/>
</dbReference>
<evidence type="ECO:0000256" key="11">
    <source>
        <dbReference type="ARBA" id="ARBA00023136"/>
    </source>
</evidence>
<evidence type="ECO:0000256" key="6">
    <source>
        <dbReference type="ARBA" id="ARBA00022692"/>
    </source>
</evidence>
<feature type="transmembrane region" description="Helical" evidence="12">
    <location>
        <begin position="305"/>
        <end position="327"/>
    </location>
</feature>
<feature type="transmembrane region" description="Helical" evidence="12">
    <location>
        <begin position="228"/>
        <end position="247"/>
    </location>
</feature>
<organism evidence="13 14">
    <name type="scientific">Thermodesulforhabdus norvegica</name>
    <dbReference type="NCBI Taxonomy" id="39841"/>
    <lineage>
        <taxon>Bacteria</taxon>
        <taxon>Pseudomonadati</taxon>
        <taxon>Thermodesulfobacteriota</taxon>
        <taxon>Syntrophobacteria</taxon>
        <taxon>Syntrophobacterales</taxon>
        <taxon>Thermodesulforhabdaceae</taxon>
        <taxon>Thermodesulforhabdus</taxon>
    </lineage>
</organism>
<evidence type="ECO:0000256" key="4">
    <source>
        <dbReference type="ARBA" id="ARBA00022475"/>
    </source>
</evidence>
<dbReference type="GO" id="GO:0046872">
    <property type="term" value="F:metal ion binding"/>
    <property type="evidence" value="ECO:0007669"/>
    <property type="project" value="UniProtKB-KW"/>
</dbReference>
<evidence type="ECO:0000256" key="8">
    <source>
        <dbReference type="ARBA" id="ARBA00022982"/>
    </source>
</evidence>
<dbReference type="GO" id="GO:0009055">
    <property type="term" value="F:electron transfer activity"/>
    <property type="evidence" value="ECO:0007669"/>
    <property type="project" value="TreeGrafter"/>
</dbReference>
<evidence type="ECO:0000256" key="7">
    <source>
        <dbReference type="ARBA" id="ARBA00022723"/>
    </source>
</evidence>
<dbReference type="RefSeq" id="WP_093396281.1">
    <property type="nucleotide sequence ID" value="NZ_FOUU01000012.1"/>
</dbReference>
<keyword evidence="11 12" id="KW-0472">Membrane</keyword>
<dbReference type="GO" id="GO:0019646">
    <property type="term" value="P:aerobic electron transport chain"/>
    <property type="evidence" value="ECO:0007669"/>
    <property type="project" value="TreeGrafter"/>
</dbReference>
<evidence type="ECO:0000313" key="13">
    <source>
        <dbReference type="EMBL" id="SFN06284.1"/>
    </source>
</evidence>
<dbReference type="STRING" id="39841.SAMN05660836_02525"/>
<evidence type="ECO:0000256" key="5">
    <source>
        <dbReference type="ARBA" id="ARBA00022617"/>
    </source>
</evidence>
<feature type="transmembrane region" description="Helical" evidence="12">
    <location>
        <begin position="158"/>
        <end position="179"/>
    </location>
</feature>
<evidence type="ECO:0000256" key="10">
    <source>
        <dbReference type="ARBA" id="ARBA00023004"/>
    </source>
</evidence>
<keyword evidence="4" id="KW-1003">Cell membrane</keyword>
<proteinExistence type="inferred from homology"/>
<name>A0A1I4VY87_9BACT</name>
<feature type="transmembrane region" description="Helical" evidence="12">
    <location>
        <begin position="56"/>
        <end position="75"/>
    </location>
</feature>
<evidence type="ECO:0000256" key="1">
    <source>
        <dbReference type="ARBA" id="ARBA00004651"/>
    </source>
</evidence>
<dbReference type="GO" id="GO:0016682">
    <property type="term" value="F:oxidoreductase activity, acting on diphenols and related substances as donors, oxygen as acceptor"/>
    <property type="evidence" value="ECO:0007669"/>
    <property type="project" value="TreeGrafter"/>
</dbReference>
<evidence type="ECO:0000256" key="9">
    <source>
        <dbReference type="ARBA" id="ARBA00022989"/>
    </source>
</evidence>
<dbReference type="InterPro" id="IPR003317">
    <property type="entry name" value="Cyt-d_oxidase_su2"/>
</dbReference>
<dbReference type="NCBIfam" id="TIGR00203">
    <property type="entry name" value="cydB"/>
    <property type="match status" value="1"/>
</dbReference>
<dbReference type="GO" id="GO:0070069">
    <property type="term" value="C:cytochrome complex"/>
    <property type="evidence" value="ECO:0007669"/>
    <property type="project" value="TreeGrafter"/>
</dbReference>
<dbReference type="PIRSF" id="PIRSF000267">
    <property type="entry name" value="Cyt_oxidse_sub2"/>
    <property type="match status" value="1"/>
</dbReference>
<dbReference type="GO" id="GO:0005886">
    <property type="term" value="C:plasma membrane"/>
    <property type="evidence" value="ECO:0007669"/>
    <property type="project" value="UniProtKB-SubCell"/>
</dbReference>
<dbReference type="AlphaFoldDB" id="A0A1I4VY87"/>
<keyword evidence="5" id="KW-0349">Heme</keyword>
<keyword evidence="3" id="KW-0813">Transport</keyword>
<keyword evidence="10" id="KW-0408">Iron</keyword>
<protein>
    <submittedName>
        <fullName evidence="13">Cytochrome bd-I ubiquinol oxidase subunit 2 apoprotein</fullName>
    </submittedName>
</protein>
<evidence type="ECO:0000313" key="14">
    <source>
        <dbReference type="Proteomes" id="UP000199611"/>
    </source>
</evidence>
<comment type="similarity">
    <text evidence="2">Belongs to the cytochrome ubiquinol oxidase subunit 2 family.</text>
</comment>
<comment type="subcellular location">
    <subcellularLocation>
        <location evidence="1">Cell membrane</location>
        <topology evidence="1">Multi-pass membrane protein</topology>
    </subcellularLocation>
</comment>
<evidence type="ECO:0000256" key="3">
    <source>
        <dbReference type="ARBA" id="ARBA00022448"/>
    </source>
</evidence>
<gene>
    <name evidence="13" type="ORF">SAMN05660836_02525</name>
</gene>
<keyword evidence="9 12" id="KW-1133">Transmembrane helix</keyword>
<accession>A0A1I4VY87</accession>
<dbReference type="OrthoDB" id="9776710at2"/>
<dbReference type="PANTHER" id="PTHR43141:SF5">
    <property type="entry name" value="CYTOCHROME BD-I UBIQUINOL OXIDASE SUBUNIT 2"/>
    <property type="match status" value="1"/>
</dbReference>
<feature type="transmembrane region" description="Helical" evidence="12">
    <location>
        <begin position="81"/>
        <end position="101"/>
    </location>
</feature>
<dbReference type="Proteomes" id="UP000199611">
    <property type="component" value="Unassembled WGS sequence"/>
</dbReference>
<feature type="transmembrane region" description="Helical" evidence="12">
    <location>
        <begin position="199"/>
        <end position="216"/>
    </location>
</feature>
<keyword evidence="14" id="KW-1185">Reference proteome</keyword>
<feature type="transmembrane region" description="Helical" evidence="12">
    <location>
        <begin position="6"/>
        <end position="35"/>
    </location>
</feature>
<sequence length="347" mass="39215">MLNTIWFLLWGLIWAVYFVLDGFDLGLGTLHPVIARNEKDKKTVYHAMGPFWNGNEVWLITAGGVTFAAFPTAYAVLFSSFYAPLMMILFALIIRGISLEFREHSHDRGWKKIWDFGTWIGSAIPAILFGVAFANIFQGIPIDGEGRFHGTLLTLLNPYGLLGGILFCLLFSYHGLLWLLAKVNEGELRERTLRMARTLWVPLVLSIVAFLIATWFKTDLYRNYLENPIFYSVPAVIIPAAVVGGLVASRYYLGKPKRWLPWICSAVMIIGTTFFGILGLYPNLLPSSIDPRFSLTAFNASSSPLTLKIMLTVVLIFVPIVIAYQLWTYRLFAYPITDDEMAKSELY</sequence>
<feature type="transmembrane region" description="Helical" evidence="12">
    <location>
        <begin position="259"/>
        <end position="285"/>
    </location>
</feature>
<dbReference type="EMBL" id="FOUU01000012">
    <property type="protein sequence ID" value="SFN06284.1"/>
    <property type="molecule type" value="Genomic_DNA"/>
</dbReference>
<feature type="transmembrane region" description="Helical" evidence="12">
    <location>
        <begin position="113"/>
        <end position="138"/>
    </location>
</feature>